<comment type="pathway">
    <text evidence="2 11">Amino-acid biosynthesis; L-histidine biosynthesis; L-histidine from 5-phospho-alpha-D-ribose 1-diphosphate: step 9/9.</text>
</comment>
<gene>
    <name evidence="11" type="primary">hisD</name>
    <name evidence="14" type="ORF">BST92_02545</name>
</gene>
<dbReference type="NCBIfam" id="TIGR00069">
    <property type="entry name" value="hisD"/>
    <property type="match status" value="1"/>
</dbReference>
<keyword evidence="9 11" id="KW-0368">Histidine biosynthesis</keyword>
<dbReference type="Pfam" id="PF04480">
    <property type="entry name" value="DUF559"/>
    <property type="match status" value="1"/>
</dbReference>
<feature type="binding site" evidence="11">
    <location>
        <position position="357"/>
    </location>
    <ligand>
        <name>Zn(2+)</name>
        <dbReference type="ChEBI" id="CHEBI:29105"/>
    </ligand>
</feature>
<keyword evidence="15" id="KW-1185">Reference proteome</keyword>
<dbReference type="GO" id="GO:0008270">
    <property type="term" value="F:zinc ion binding"/>
    <property type="evidence" value="ECO:0007669"/>
    <property type="project" value="UniProtKB-UniRule"/>
</dbReference>
<feature type="binding site" evidence="11">
    <location>
        <position position="210"/>
    </location>
    <ligand>
        <name>NAD(+)</name>
        <dbReference type="ChEBI" id="CHEBI:57540"/>
    </ligand>
</feature>
<dbReference type="UniPathway" id="UPA00031">
    <property type="reaction ID" value="UER00014"/>
</dbReference>
<comment type="similarity">
    <text evidence="11 12">Belongs to the histidinol dehydrogenase family.</text>
</comment>
<feature type="active site" description="Proton acceptor" evidence="11">
    <location>
        <position position="324"/>
    </location>
</feature>
<dbReference type="GO" id="GO:0005829">
    <property type="term" value="C:cytosol"/>
    <property type="evidence" value="ECO:0007669"/>
    <property type="project" value="TreeGrafter"/>
</dbReference>
<comment type="catalytic activity">
    <reaction evidence="10 11">
        <text>L-histidinol + 2 NAD(+) + H2O = L-histidine + 2 NADH + 3 H(+)</text>
        <dbReference type="Rhea" id="RHEA:20641"/>
        <dbReference type="ChEBI" id="CHEBI:15377"/>
        <dbReference type="ChEBI" id="CHEBI:15378"/>
        <dbReference type="ChEBI" id="CHEBI:57540"/>
        <dbReference type="ChEBI" id="CHEBI:57595"/>
        <dbReference type="ChEBI" id="CHEBI:57699"/>
        <dbReference type="ChEBI" id="CHEBI:57945"/>
        <dbReference type="EC" id="1.1.1.23"/>
    </reaction>
</comment>
<dbReference type="PANTHER" id="PTHR21256:SF2">
    <property type="entry name" value="HISTIDINE BIOSYNTHESIS TRIFUNCTIONAL PROTEIN"/>
    <property type="match status" value="1"/>
</dbReference>
<organism evidence="14 15">
    <name type="scientific">Nonlabens arenilitoris</name>
    <dbReference type="NCBI Taxonomy" id="1217969"/>
    <lineage>
        <taxon>Bacteria</taxon>
        <taxon>Pseudomonadati</taxon>
        <taxon>Bacteroidota</taxon>
        <taxon>Flavobacteriia</taxon>
        <taxon>Flavobacteriales</taxon>
        <taxon>Flavobacteriaceae</taxon>
        <taxon>Nonlabens</taxon>
    </lineage>
</organism>
<feature type="active site" description="Proton acceptor" evidence="11">
    <location>
        <position position="323"/>
    </location>
</feature>
<dbReference type="GO" id="GO:0051287">
    <property type="term" value="F:NAD binding"/>
    <property type="evidence" value="ECO:0007669"/>
    <property type="project" value="InterPro"/>
</dbReference>
<accession>A0A2S7U7B3</accession>
<dbReference type="Gene3D" id="1.20.5.1300">
    <property type="match status" value="1"/>
</dbReference>
<comment type="caution">
    <text evidence="14">The sequence shown here is derived from an EMBL/GenBank/DDBJ whole genome shotgun (WGS) entry which is preliminary data.</text>
</comment>
<dbReference type="PANTHER" id="PTHR21256">
    <property type="entry name" value="HISTIDINOL DEHYDROGENASE HDH"/>
    <property type="match status" value="1"/>
</dbReference>
<dbReference type="FunFam" id="3.40.50.1980:FF:000001">
    <property type="entry name" value="Histidinol dehydrogenase"/>
    <property type="match status" value="1"/>
</dbReference>
<evidence type="ECO:0000256" key="2">
    <source>
        <dbReference type="ARBA" id="ARBA00004940"/>
    </source>
</evidence>
<dbReference type="RefSeq" id="WP_105070041.1">
    <property type="nucleotide sequence ID" value="NZ_MTPW01000001.1"/>
</dbReference>
<keyword evidence="6 11" id="KW-0862">Zinc</keyword>
<dbReference type="InterPro" id="IPR011335">
    <property type="entry name" value="Restrct_endonuc-II-like"/>
</dbReference>
<keyword evidence="5 11" id="KW-0479">Metal-binding</keyword>
<dbReference type="GO" id="GO:0000105">
    <property type="term" value="P:L-histidine biosynthetic process"/>
    <property type="evidence" value="ECO:0007669"/>
    <property type="project" value="UniProtKB-UniRule"/>
</dbReference>
<keyword evidence="7 11" id="KW-0560">Oxidoreductase</keyword>
<reference evidence="14 15" key="1">
    <citation type="submission" date="2017-01" db="EMBL/GenBank/DDBJ databases">
        <title>Trade-off between light-utilization and light-protection in marine flavobacteria.</title>
        <authorList>
            <person name="Kumagai Y."/>
            <person name="Yoshizawa S."/>
            <person name="Kogure K."/>
            <person name="Iwasaki W."/>
        </authorList>
    </citation>
    <scope>NUCLEOTIDE SEQUENCE [LARGE SCALE GENOMIC DNA]</scope>
    <source>
        <strain evidence="14 15">KCTC 32109</strain>
    </source>
</reference>
<dbReference type="Gene3D" id="3.40.50.1980">
    <property type="entry name" value="Nitrogenase molybdenum iron protein domain"/>
    <property type="match status" value="2"/>
</dbReference>
<evidence type="ECO:0000256" key="7">
    <source>
        <dbReference type="ARBA" id="ARBA00023002"/>
    </source>
</evidence>
<comment type="cofactor">
    <cofactor evidence="11">
        <name>Zn(2+)</name>
        <dbReference type="ChEBI" id="CHEBI:29105"/>
    </cofactor>
    <text evidence="11">Binds 1 zinc ion per subunit.</text>
</comment>
<keyword evidence="4 11" id="KW-0028">Amino-acid biosynthesis</keyword>
<dbReference type="CDD" id="cd01038">
    <property type="entry name" value="Endonuclease_DUF559"/>
    <property type="match status" value="1"/>
</dbReference>
<dbReference type="SUPFAM" id="SSF53720">
    <property type="entry name" value="ALDH-like"/>
    <property type="match status" value="1"/>
</dbReference>
<evidence type="ECO:0000256" key="5">
    <source>
        <dbReference type="ARBA" id="ARBA00022723"/>
    </source>
</evidence>
<feature type="binding site" evidence="11">
    <location>
        <position position="416"/>
    </location>
    <ligand>
        <name>substrate</name>
    </ligand>
</feature>
<evidence type="ECO:0000256" key="1">
    <source>
        <dbReference type="ARBA" id="ARBA00003850"/>
    </source>
</evidence>
<evidence type="ECO:0000256" key="8">
    <source>
        <dbReference type="ARBA" id="ARBA00023027"/>
    </source>
</evidence>
<dbReference type="EC" id="1.1.1.23" evidence="3 11"/>
<dbReference type="Pfam" id="PF00815">
    <property type="entry name" value="Histidinol_dh"/>
    <property type="match status" value="1"/>
</dbReference>
<feature type="binding site" evidence="11">
    <location>
        <position position="256"/>
    </location>
    <ligand>
        <name>Zn(2+)</name>
        <dbReference type="ChEBI" id="CHEBI:29105"/>
    </ligand>
</feature>
<feature type="binding site" evidence="11">
    <location>
        <position position="357"/>
    </location>
    <ligand>
        <name>substrate</name>
    </ligand>
</feature>
<feature type="binding site" evidence="11">
    <location>
        <position position="416"/>
    </location>
    <ligand>
        <name>Zn(2+)</name>
        <dbReference type="ChEBI" id="CHEBI:29105"/>
    </ligand>
</feature>
<dbReference type="Gene3D" id="3.40.960.10">
    <property type="entry name" value="VSR Endonuclease"/>
    <property type="match status" value="1"/>
</dbReference>
<evidence type="ECO:0000313" key="14">
    <source>
        <dbReference type="EMBL" id="PQJ30878.1"/>
    </source>
</evidence>
<dbReference type="EMBL" id="MTPW01000001">
    <property type="protein sequence ID" value="PQJ30878.1"/>
    <property type="molecule type" value="Genomic_DNA"/>
</dbReference>
<evidence type="ECO:0000256" key="9">
    <source>
        <dbReference type="ARBA" id="ARBA00023102"/>
    </source>
</evidence>
<dbReference type="OrthoDB" id="9805269at2"/>
<feature type="binding site" evidence="11">
    <location>
        <position position="256"/>
    </location>
    <ligand>
        <name>substrate</name>
    </ligand>
</feature>
<evidence type="ECO:0000256" key="11">
    <source>
        <dbReference type="HAMAP-Rule" id="MF_01024"/>
    </source>
</evidence>
<comment type="function">
    <text evidence="1 11">Catalyzes the sequential NAD-dependent oxidations of L-histidinol to L-histidinaldehyde and then to L-histidine.</text>
</comment>
<dbReference type="SUPFAM" id="SSF52980">
    <property type="entry name" value="Restriction endonuclease-like"/>
    <property type="match status" value="1"/>
</dbReference>
<dbReference type="FunFam" id="3.40.50.1980:FF:000002">
    <property type="entry name" value="Histidinol dehydrogenase, chloroplastic"/>
    <property type="match status" value="1"/>
</dbReference>
<feature type="binding site" evidence="11">
    <location>
        <position position="324"/>
    </location>
    <ligand>
        <name>substrate</name>
    </ligand>
</feature>
<dbReference type="FunFam" id="1.20.5.1300:FF:000001">
    <property type="entry name" value="Histidine biosynthesis trifunctional protein"/>
    <property type="match status" value="1"/>
</dbReference>
<proteinExistence type="inferred from homology"/>
<dbReference type="InterPro" id="IPR012131">
    <property type="entry name" value="Hstdl_DH"/>
</dbReference>
<dbReference type="AlphaFoldDB" id="A0A2S7U7B3"/>
<dbReference type="GO" id="GO:0004399">
    <property type="term" value="F:histidinol dehydrogenase activity"/>
    <property type="evidence" value="ECO:0007669"/>
    <property type="project" value="UniProtKB-UniRule"/>
</dbReference>
<feature type="binding site" evidence="11">
    <location>
        <position position="411"/>
    </location>
    <ligand>
        <name>substrate</name>
    </ligand>
</feature>
<dbReference type="HAMAP" id="MF_01024">
    <property type="entry name" value="HisD"/>
    <property type="match status" value="1"/>
</dbReference>
<sequence length="568" mass="62691">MKIISNPDYSQQQELLERPQQERANVETAVNDIIQLVKENGDQALFAFAEKFDKAKLDTLRVTEKEIEQASTLISPELKAAIQTAYQNIYKFHEACYTQDYPVIETMPGMTCWRKSLPIQKVGLYIPGGSAPLFSTVLMLAIPAKIADNKRVVLCSPTDSNGDINPAVLYTASLCGVTEIYKAGGAQAIAAMTYGTESIPAVDKIFGPGNAFVTRAKELAQQQGVAIDMPAGPSEVLVIADQKANPVFVAADLLAQAEHGPDSQVILLTDSITLAEAVNEQLTIQLSTLSRKQTAEKAIENSKTIVLENIAECIKWSDAYAPEHLIINTENADEVAEQIQVAGSIFIGSYTCESLGDYASGTNHTLPTYGYARNYSGVSVDSFVNKVTYQKATPQGLKNLGPAVEIMATAEGLDAHKNAVSVRLNSIKANPKSLPEEGTFKGRQKYSYETARKSIYGTLKERASQMRKNPTETEALVWEELRNKKLDIKFRRQHIIDKYIVDFASVEKRLIVEIDGDIHLNQIEEDRLRQDFLESQGFKVIRFSNDNVLNDLESVIETIKNTSTARPN</sequence>
<evidence type="ECO:0000256" key="3">
    <source>
        <dbReference type="ARBA" id="ARBA00012965"/>
    </source>
</evidence>
<evidence type="ECO:0000313" key="15">
    <source>
        <dbReference type="Proteomes" id="UP000239747"/>
    </source>
</evidence>
<feature type="binding site" evidence="11">
    <location>
        <position position="234"/>
    </location>
    <ligand>
        <name>substrate</name>
    </ligand>
</feature>
<protein>
    <recommendedName>
        <fullName evidence="3 11">Histidinol dehydrogenase</fullName>
        <shortName evidence="11">HDH</shortName>
        <ecNumber evidence="3 11">1.1.1.23</ecNumber>
    </recommendedName>
</protein>
<dbReference type="PRINTS" id="PR00083">
    <property type="entry name" value="HOLDHDRGNASE"/>
</dbReference>
<evidence type="ECO:0000256" key="4">
    <source>
        <dbReference type="ARBA" id="ARBA00022605"/>
    </source>
</evidence>
<dbReference type="InterPro" id="IPR001692">
    <property type="entry name" value="Histidinol_DH_CS"/>
</dbReference>
<feature type="binding site" evidence="11">
    <location>
        <position position="259"/>
    </location>
    <ligand>
        <name>Zn(2+)</name>
        <dbReference type="ChEBI" id="CHEBI:29105"/>
    </ligand>
</feature>
<name>A0A2S7U7B3_9FLAO</name>
<evidence type="ECO:0000256" key="10">
    <source>
        <dbReference type="ARBA" id="ARBA00049489"/>
    </source>
</evidence>
<dbReference type="CDD" id="cd06572">
    <property type="entry name" value="Histidinol_dh"/>
    <property type="match status" value="1"/>
</dbReference>
<dbReference type="Proteomes" id="UP000239747">
    <property type="component" value="Unassembled WGS sequence"/>
</dbReference>
<feature type="binding site" evidence="11">
    <location>
        <position position="259"/>
    </location>
    <ligand>
        <name>substrate</name>
    </ligand>
</feature>
<feature type="binding site" evidence="11">
    <location>
        <position position="125"/>
    </location>
    <ligand>
        <name>NAD(+)</name>
        <dbReference type="ChEBI" id="CHEBI:57540"/>
    </ligand>
</feature>
<evidence type="ECO:0000256" key="12">
    <source>
        <dbReference type="RuleBase" id="RU004175"/>
    </source>
</evidence>
<dbReference type="InterPro" id="IPR007569">
    <property type="entry name" value="DUF559"/>
</dbReference>
<keyword evidence="8 11" id="KW-0520">NAD</keyword>
<dbReference type="PROSITE" id="PS00611">
    <property type="entry name" value="HISOL_DEHYDROGENASE"/>
    <property type="match status" value="1"/>
</dbReference>
<feature type="domain" description="DUF559" evidence="13">
    <location>
        <begin position="459"/>
        <end position="561"/>
    </location>
</feature>
<dbReference type="InterPro" id="IPR016161">
    <property type="entry name" value="Ald_DH/histidinol_DH"/>
</dbReference>
<dbReference type="InterPro" id="IPR047216">
    <property type="entry name" value="Endonuclease_DUF559_bact"/>
</dbReference>
<evidence type="ECO:0000256" key="6">
    <source>
        <dbReference type="ARBA" id="ARBA00022833"/>
    </source>
</evidence>
<feature type="binding site" evidence="11">
    <location>
        <position position="187"/>
    </location>
    <ligand>
        <name>NAD(+)</name>
        <dbReference type="ChEBI" id="CHEBI:57540"/>
    </ligand>
</feature>
<evidence type="ECO:0000259" key="13">
    <source>
        <dbReference type="Pfam" id="PF04480"/>
    </source>
</evidence>